<comment type="similarity">
    <text evidence="1">Belongs to the thioesterase family.</text>
</comment>
<evidence type="ECO:0000256" key="1">
    <source>
        <dbReference type="ARBA" id="ARBA00007169"/>
    </source>
</evidence>
<dbReference type="Pfam" id="PF00975">
    <property type="entry name" value="Thioesterase"/>
    <property type="match status" value="1"/>
</dbReference>
<evidence type="ECO:0000256" key="2">
    <source>
        <dbReference type="ARBA" id="ARBA00022801"/>
    </source>
</evidence>
<evidence type="ECO:0000259" key="3">
    <source>
        <dbReference type="SMART" id="SM00824"/>
    </source>
</evidence>
<dbReference type="SUPFAM" id="SSF53474">
    <property type="entry name" value="alpha/beta-Hydrolases"/>
    <property type="match status" value="1"/>
</dbReference>
<organism evidence="4 5">
    <name type="scientific">Streptomyces griseoviridis</name>
    <dbReference type="NCBI Taxonomy" id="45398"/>
    <lineage>
        <taxon>Bacteria</taxon>
        <taxon>Bacillati</taxon>
        <taxon>Actinomycetota</taxon>
        <taxon>Actinomycetes</taxon>
        <taxon>Kitasatosporales</taxon>
        <taxon>Streptomycetaceae</taxon>
        <taxon>Streptomyces</taxon>
    </lineage>
</organism>
<evidence type="ECO:0000313" key="5">
    <source>
        <dbReference type="Proteomes" id="UP000653493"/>
    </source>
</evidence>
<proteinExistence type="inferred from homology"/>
<feature type="domain" description="Thioesterase TesA-like" evidence="3">
    <location>
        <begin position="26"/>
        <end position="241"/>
    </location>
</feature>
<keyword evidence="2 4" id="KW-0378">Hydrolase</keyword>
<dbReference type="EMBL" id="BMSL01000024">
    <property type="protein sequence ID" value="GGS60361.1"/>
    <property type="molecule type" value="Genomic_DNA"/>
</dbReference>
<name>A0A918LKA2_STRGD</name>
<dbReference type="InterPro" id="IPR029058">
    <property type="entry name" value="AB_hydrolase_fold"/>
</dbReference>
<dbReference type="GO" id="GO:0008610">
    <property type="term" value="P:lipid biosynthetic process"/>
    <property type="evidence" value="ECO:0007669"/>
    <property type="project" value="TreeGrafter"/>
</dbReference>
<accession>A0A918LKA2</accession>
<dbReference type="InterPro" id="IPR020802">
    <property type="entry name" value="TesA-like"/>
</dbReference>
<evidence type="ECO:0000313" key="4">
    <source>
        <dbReference type="EMBL" id="GGS60361.1"/>
    </source>
</evidence>
<dbReference type="PANTHER" id="PTHR11487">
    <property type="entry name" value="THIOESTERASE"/>
    <property type="match status" value="1"/>
</dbReference>
<dbReference type="InterPro" id="IPR012223">
    <property type="entry name" value="TEII"/>
</dbReference>
<dbReference type="Proteomes" id="UP000653493">
    <property type="component" value="Unassembled WGS sequence"/>
</dbReference>
<dbReference type="GO" id="GO:0016787">
    <property type="term" value="F:hydrolase activity"/>
    <property type="evidence" value="ECO:0007669"/>
    <property type="project" value="UniProtKB-KW"/>
</dbReference>
<dbReference type="AlphaFoldDB" id="A0A918LKA2"/>
<dbReference type="SMART" id="SM00824">
    <property type="entry name" value="PKS_TE"/>
    <property type="match status" value="1"/>
</dbReference>
<reference evidence="4" key="1">
    <citation type="journal article" date="2014" name="Int. J. Syst. Evol. Microbiol.">
        <title>Complete genome sequence of Corynebacterium casei LMG S-19264T (=DSM 44701T), isolated from a smear-ripened cheese.</title>
        <authorList>
            <consortium name="US DOE Joint Genome Institute (JGI-PGF)"/>
            <person name="Walter F."/>
            <person name="Albersmeier A."/>
            <person name="Kalinowski J."/>
            <person name="Ruckert C."/>
        </authorList>
    </citation>
    <scope>NUCLEOTIDE SEQUENCE</scope>
    <source>
        <strain evidence="4">JCM 4234</strain>
    </source>
</reference>
<gene>
    <name evidence="4" type="primary">rifR</name>
    <name evidence="4" type="ORF">GCM10010238_56890</name>
</gene>
<dbReference type="InterPro" id="IPR001031">
    <property type="entry name" value="Thioesterase"/>
</dbReference>
<comment type="caution">
    <text evidence="4">The sequence shown here is derived from an EMBL/GenBank/DDBJ whole genome shotgun (WGS) entry which is preliminary data.</text>
</comment>
<keyword evidence="5" id="KW-1185">Reference proteome</keyword>
<sequence length="254" mass="27481">MSAVPSRRSGLLQRHTSGHRGRARLVCLPHAGAAPGMFVPWADGLGPDVDLVSARYSTPDDVPRSVADLADRVAGELERLSRRPTTLFGHSMGGIVAYEVARRCSARAGLVRLVVSGTVSPAAHRPGGTHRLDDTAFVAEVLALGGTAPHLFADPAARAVWLPPIRQDFRLIDTYRHRPGPPLTCPVTAMAGQHDHEAPPDLMRSWQDTTAADFDLRVFPGGHFYLLDAQRAVVTELRRRLERPSAVPSPLTLP</sequence>
<dbReference type="Gene3D" id="3.40.50.1820">
    <property type="entry name" value="alpha/beta hydrolase"/>
    <property type="match status" value="1"/>
</dbReference>
<reference evidence="4" key="2">
    <citation type="submission" date="2020-09" db="EMBL/GenBank/DDBJ databases">
        <authorList>
            <person name="Sun Q."/>
            <person name="Ohkuma M."/>
        </authorList>
    </citation>
    <scope>NUCLEOTIDE SEQUENCE</scope>
    <source>
        <strain evidence="4">JCM 4234</strain>
    </source>
</reference>
<protein>
    <submittedName>
        <fullName evidence="4">Oleoyl-ACP hydrolase</fullName>
    </submittedName>
</protein>
<dbReference type="PANTHER" id="PTHR11487:SF0">
    <property type="entry name" value="S-ACYL FATTY ACID SYNTHASE THIOESTERASE, MEDIUM CHAIN"/>
    <property type="match status" value="1"/>
</dbReference>